<accession>A0A8B6H323</accession>
<dbReference type="Proteomes" id="UP000596742">
    <property type="component" value="Unassembled WGS sequence"/>
</dbReference>
<keyword evidence="2" id="KW-1185">Reference proteome</keyword>
<organism evidence="1 2">
    <name type="scientific">Mytilus galloprovincialis</name>
    <name type="common">Mediterranean mussel</name>
    <dbReference type="NCBI Taxonomy" id="29158"/>
    <lineage>
        <taxon>Eukaryota</taxon>
        <taxon>Metazoa</taxon>
        <taxon>Spiralia</taxon>
        <taxon>Lophotrochozoa</taxon>
        <taxon>Mollusca</taxon>
        <taxon>Bivalvia</taxon>
        <taxon>Autobranchia</taxon>
        <taxon>Pteriomorphia</taxon>
        <taxon>Mytilida</taxon>
        <taxon>Mytiloidea</taxon>
        <taxon>Mytilidae</taxon>
        <taxon>Mytilinae</taxon>
        <taxon>Mytilus</taxon>
    </lineage>
</organism>
<dbReference type="EMBL" id="UYJE01009326">
    <property type="protein sequence ID" value="VDI72460.1"/>
    <property type="molecule type" value="Genomic_DNA"/>
</dbReference>
<reference evidence="1" key="1">
    <citation type="submission" date="2018-11" db="EMBL/GenBank/DDBJ databases">
        <authorList>
            <person name="Alioto T."/>
            <person name="Alioto T."/>
        </authorList>
    </citation>
    <scope>NUCLEOTIDE SEQUENCE</scope>
</reference>
<evidence type="ECO:0000313" key="2">
    <source>
        <dbReference type="Proteomes" id="UP000596742"/>
    </source>
</evidence>
<dbReference type="InterPro" id="IPR011044">
    <property type="entry name" value="Quino_amine_DH_bsu"/>
</dbReference>
<evidence type="ECO:0000313" key="1">
    <source>
        <dbReference type="EMBL" id="VDI72460.1"/>
    </source>
</evidence>
<sequence length="237" mass="26544">MMDDGRLVLCVPDQSEVLICNKDGSNVDNIPVRGTPCCITTVNSSTVAIVVVKPFRSSYIEIYDINYKNKLKWIQVAGMKSASGISTINNKLVVGGLRKLMIVDHQGEETIQKIKIRCTPEAIHASDNKIFFKNHRTGFISNEMKKLKWYSFSGKKEQSKILPSDPYSITSLRDGSLYVLCIDGSIHHVSGDLKDEKTVNTNNIEALKSGYIISCNAKQNTMVLRNNMILSIFQEQH</sequence>
<gene>
    <name evidence="1" type="ORF">MGAL_10B082412</name>
</gene>
<proteinExistence type="predicted"/>
<name>A0A8B6H323_MYTGA</name>
<comment type="caution">
    <text evidence="1">The sequence shown here is derived from an EMBL/GenBank/DDBJ whole genome shotgun (WGS) entry which is preliminary data.</text>
</comment>
<dbReference type="AlphaFoldDB" id="A0A8B6H323"/>
<dbReference type="OrthoDB" id="6184559at2759"/>
<protein>
    <submittedName>
        <fullName evidence="1">Uncharacterized protein</fullName>
    </submittedName>
</protein>
<dbReference type="SUPFAM" id="SSF50969">
    <property type="entry name" value="YVTN repeat-like/Quinoprotein amine dehydrogenase"/>
    <property type="match status" value="1"/>
</dbReference>